<proteinExistence type="inferred from homology"/>
<sequence>MAKWFKRMLYLLVPVFLLTLLTGCGASKKQADVYQSTKDAKKIVWGVKADTRLFGLMNVKTGEIDGFDVDLAKALTKQMYGKDAQAEFVQTTAKTKVPLLKNGNIDAVAAAMTITDDRKKIVDFTQPYFGAGQSLLVKKGSPIKSIKDLNKNGVKVMAVKGTTAVDNVHKYAPKARVLELDDYAQAFTALKSGQGVAMTTDNGILYGIAKENPDYAVVGGAFTNEPYGLAVNKGQGKMRDELNKALNELQADGTYSRLVKKWFGGIPGFDIKEVEEP</sequence>
<dbReference type="EMBL" id="BFFP01000024">
    <property type="protein sequence ID" value="GBG95047.1"/>
    <property type="molecule type" value="Genomic_DNA"/>
</dbReference>
<feature type="domain" description="Solute-binding protein family 3/N-terminal" evidence="4">
    <location>
        <begin position="42"/>
        <end position="266"/>
    </location>
</feature>
<keyword evidence="7" id="KW-1185">Reference proteome</keyword>
<dbReference type="SMART" id="SM00079">
    <property type="entry name" value="PBPe"/>
    <property type="match status" value="1"/>
</dbReference>
<evidence type="ECO:0000256" key="1">
    <source>
        <dbReference type="ARBA" id="ARBA00010333"/>
    </source>
</evidence>
<dbReference type="SUPFAM" id="SSF53850">
    <property type="entry name" value="Periplasmic binding protein-like II"/>
    <property type="match status" value="1"/>
</dbReference>
<protein>
    <submittedName>
        <fullName evidence="6">Glutamine ABC transporter substrate-binding protein</fullName>
    </submittedName>
</protein>
<comment type="caution">
    <text evidence="6">The sequence shown here is derived from an EMBL/GenBank/DDBJ whole genome shotgun (WGS) entry which is preliminary data.</text>
</comment>
<dbReference type="InterPro" id="IPR001638">
    <property type="entry name" value="Solute-binding_3/MltF_N"/>
</dbReference>
<comment type="similarity">
    <text evidence="1">Belongs to the bacterial solute-binding protein 3 family.</text>
</comment>
<keyword evidence="3" id="KW-0732">Signal</keyword>
<dbReference type="SMART" id="SM00062">
    <property type="entry name" value="PBPb"/>
    <property type="match status" value="1"/>
</dbReference>
<dbReference type="GO" id="GO:0016020">
    <property type="term" value="C:membrane"/>
    <property type="evidence" value="ECO:0007669"/>
    <property type="project" value="InterPro"/>
</dbReference>
<evidence type="ECO:0000256" key="2">
    <source>
        <dbReference type="ARBA" id="ARBA00022448"/>
    </source>
</evidence>
<gene>
    <name evidence="6" type="ORF">LFYK43_15060</name>
</gene>
<dbReference type="Pfam" id="PF00497">
    <property type="entry name" value="SBP_bac_3"/>
    <property type="match status" value="1"/>
</dbReference>
<evidence type="ECO:0000259" key="5">
    <source>
        <dbReference type="SMART" id="SM00079"/>
    </source>
</evidence>
<dbReference type="RefSeq" id="WP_124977010.1">
    <property type="nucleotide sequence ID" value="NZ_BFFP01000024.1"/>
</dbReference>
<dbReference type="InterPro" id="IPR001320">
    <property type="entry name" value="Iontro_rcpt_C"/>
</dbReference>
<dbReference type="GO" id="GO:0006865">
    <property type="term" value="P:amino acid transport"/>
    <property type="evidence" value="ECO:0007669"/>
    <property type="project" value="TreeGrafter"/>
</dbReference>
<dbReference type="OrthoDB" id="115856at2"/>
<dbReference type="GO" id="GO:0005576">
    <property type="term" value="C:extracellular region"/>
    <property type="evidence" value="ECO:0007669"/>
    <property type="project" value="TreeGrafter"/>
</dbReference>
<reference evidence="6 7" key="1">
    <citation type="journal article" date="2019" name="Int. J. Syst. Evol. Microbiol.">
        <title>Lactobacillus salitolerans sp. nov., a novel lactic acid bacterium isolated from spent mushroom substrates.</title>
        <authorList>
            <person name="Tohno M."/>
            <person name="Tanizawa Y."/>
            <person name="Kojima Y."/>
            <person name="Sakamoto M."/>
            <person name="Nakamura Y."/>
            <person name="Ohkuma M."/>
            <person name="Kobayashi H."/>
        </authorList>
    </citation>
    <scope>NUCLEOTIDE SEQUENCE [LARGE SCALE GENOMIC DNA]</scope>
    <source>
        <strain evidence="6 7">YK43</strain>
    </source>
</reference>
<evidence type="ECO:0000313" key="7">
    <source>
        <dbReference type="Proteomes" id="UP000286848"/>
    </source>
</evidence>
<dbReference type="Gene3D" id="3.40.190.10">
    <property type="entry name" value="Periplasmic binding protein-like II"/>
    <property type="match status" value="2"/>
</dbReference>
<organism evidence="6 7">
    <name type="scientific">Ligilactobacillus salitolerans</name>
    <dbReference type="NCBI Taxonomy" id="1808352"/>
    <lineage>
        <taxon>Bacteria</taxon>
        <taxon>Bacillati</taxon>
        <taxon>Bacillota</taxon>
        <taxon>Bacilli</taxon>
        <taxon>Lactobacillales</taxon>
        <taxon>Lactobacillaceae</taxon>
        <taxon>Ligilactobacillus</taxon>
    </lineage>
</organism>
<dbReference type="AlphaFoldDB" id="A0A401IU73"/>
<dbReference type="InterPro" id="IPR051455">
    <property type="entry name" value="Bact_solute-bind_prot3"/>
</dbReference>
<dbReference type="PROSITE" id="PS51257">
    <property type="entry name" value="PROKAR_LIPOPROTEIN"/>
    <property type="match status" value="1"/>
</dbReference>
<dbReference type="Proteomes" id="UP000286848">
    <property type="component" value="Unassembled WGS sequence"/>
</dbReference>
<dbReference type="GO" id="GO:0015276">
    <property type="term" value="F:ligand-gated monoatomic ion channel activity"/>
    <property type="evidence" value="ECO:0007669"/>
    <property type="project" value="InterPro"/>
</dbReference>
<name>A0A401IU73_9LACO</name>
<evidence type="ECO:0000313" key="6">
    <source>
        <dbReference type="EMBL" id="GBG95047.1"/>
    </source>
</evidence>
<dbReference type="GO" id="GO:0030288">
    <property type="term" value="C:outer membrane-bounded periplasmic space"/>
    <property type="evidence" value="ECO:0007669"/>
    <property type="project" value="TreeGrafter"/>
</dbReference>
<keyword evidence="2" id="KW-0813">Transport</keyword>
<evidence type="ECO:0000259" key="4">
    <source>
        <dbReference type="SMART" id="SM00062"/>
    </source>
</evidence>
<evidence type="ECO:0000256" key="3">
    <source>
        <dbReference type="ARBA" id="ARBA00022729"/>
    </source>
</evidence>
<feature type="domain" description="Ionotropic glutamate receptor C-terminal" evidence="5">
    <location>
        <begin position="51"/>
        <end position="265"/>
    </location>
</feature>
<dbReference type="PANTHER" id="PTHR30085">
    <property type="entry name" value="AMINO ACID ABC TRANSPORTER PERMEASE"/>
    <property type="match status" value="1"/>
</dbReference>
<accession>A0A401IU73</accession>
<dbReference type="PANTHER" id="PTHR30085:SF6">
    <property type="entry name" value="ABC TRANSPORTER GLUTAMINE-BINDING PROTEIN GLNH"/>
    <property type="match status" value="1"/>
</dbReference>